<dbReference type="EMBL" id="ADFV01174157">
    <property type="status" value="NOT_ANNOTATED_CDS"/>
    <property type="molecule type" value="Genomic_DNA"/>
</dbReference>
<dbReference type="Ensembl" id="ENSNLET00000051136.1">
    <property type="protein sequence ID" value="ENSNLEP00000041842.1"/>
    <property type="gene ID" value="ENSNLEG00000033397.1"/>
</dbReference>
<dbReference type="Proteomes" id="UP000001073">
    <property type="component" value="Chromosome 5"/>
</dbReference>
<organism evidence="2 3">
    <name type="scientific">Nomascus leucogenys</name>
    <name type="common">Northern white-cheeked gibbon</name>
    <name type="synonym">Hylobates leucogenys</name>
    <dbReference type="NCBI Taxonomy" id="61853"/>
    <lineage>
        <taxon>Eukaryota</taxon>
        <taxon>Metazoa</taxon>
        <taxon>Chordata</taxon>
        <taxon>Craniata</taxon>
        <taxon>Vertebrata</taxon>
        <taxon>Euteleostomi</taxon>
        <taxon>Mammalia</taxon>
        <taxon>Eutheria</taxon>
        <taxon>Euarchontoglires</taxon>
        <taxon>Primates</taxon>
        <taxon>Haplorrhini</taxon>
        <taxon>Catarrhini</taxon>
        <taxon>Hylobatidae</taxon>
        <taxon>Nomascus</taxon>
    </lineage>
</organism>
<name>A0A2I3HEB9_NOMLE</name>
<sequence length="82" mass="9362">MSVSQDSRDHGPDGMEPRDVIESNWNEVVDSSDDMNLSESLLHGMYVYTILPCIKDTEGGHDTRRLHGCLLSRLYWGHQRVC</sequence>
<proteinExistence type="predicted"/>
<protein>
    <submittedName>
        <fullName evidence="2">Uncharacterized protein</fullName>
    </submittedName>
</protein>
<dbReference type="GeneTree" id="ENSGT00940000167004"/>
<keyword evidence="3" id="KW-1185">Reference proteome</keyword>
<reference evidence="2 3" key="1">
    <citation type="submission" date="2012-10" db="EMBL/GenBank/DDBJ databases">
        <authorList>
            <consortium name="Gibbon Genome Sequencing Consortium"/>
        </authorList>
    </citation>
    <scope>NUCLEOTIDE SEQUENCE [LARGE SCALE GENOMIC DNA]</scope>
</reference>
<feature type="compositionally biased region" description="Basic and acidic residues" evidence="1">
    <location>
        <begin position="1"/>
        <end position="21"/>
    </location>
</feature>
<dbReference type="AlphaFoldDB" id="A0A2I3HEB9"/>
<reference evidence="2" key="3">
    <citation type="submission" date="2025-09" db="UniProtKB">
        <authorList>
            <consortium name="Ensembl"/>
        </authorList>
    </citation>
    <scope>IDENTIFICATION</scope>
</reference>
<dbReference type="STRING" id="61853.ENSNLEP00000041842"/>
<evidence type="ECO:0000313" key="2">
    <source>
        <dbReference type="Ensembl" id="ENSNLEP00000041842.1"/>
    </source>
</evidence>
<accession>A0A2I3HEB9</accession>
<reference evidence="2" key="2">
    <citation type="submission" date="2025-08" db="UniProtKB">
        <authorList>
            <consortium name="Ensembl"/>
        </authorList>
    </citation>
    <scope>IDENTIFICATION</scope>
</reference>
<dbReference type="InParanoid" id="A0A2I3HEB9"/>
<evidence type="ECO:0000313" key="3">
    <source>
        <dbReference type="Proteomes" id="UP000001073"/>
    </source>
</evidence>
<feature type="region of interest" description="Disordered" evidence="1">
    <location>
        <begin position="1"/>
        <end position="23"/>
    </location>
</feature>
<evidence type="ECO:0000256" key="1">
    <source>
        <dbReference type="SAM" id="MobiDB-lite"/>
    </source>
</evidence>
<dbReference type="OMA" id="QSACRNC"/>